<dbReference type="GO" id="GO:0008360">
    <property type="term" value="P:regulation of cell shape"/>
    <property type="evidence" value="ECO:0007669"/>
    <property type="project" value="UniProtKB-KW"/>
</dbReference>
<dbReference type="GO" id="GO:0071555">
    <property type="term" value="P:cell wall organization"/>
    <property type="evidence" value="ECO:0007669"/>
    <property type="project" value="UniProtKB-KW"/>
</dbReference>
<organism evidence="18 19">
    <name type="scientific">Candidatus Sneabacter namystus</name>
    <dbReference type="NCBI Taxonomy" id="2601646"/>
    <lineage>
        <taxon>Bacteria</taxon>
        <taxon>Pseudomonadati</taxon>
        <taxon>Pseudomonadota</taxon>
        <taxon>Alphaproteobacteria</taxon>
        <taxon>Rickettsiales</taxon>
        <taxon>Rickettsiaceae</taxon>
        <taxon>Rickettsieae</taxon>
        <taxon>Candidatus Sneabacter</taxon>
    </lineage>
</organism>
<dbReference type="OrthoDB" id="9813261at2"/>
<dbReference type="GO" id="GO:0046872">
    <property type="term" value="F:metal ion binding"/>
    <property type="evidence" value="ECO:0007669"/>
    <property type="project" value="InterPro"/>
</dbReference>
<dbReference type="EMBL" id="CP043312">
    <property type="protein sequence ID" value="QEK39495.1"/>
    <property type="molecule type" value="Genomic_DNA"/>
</dbReference>
<keyword evidence="7 15" id="KW-0963">Cytoplasm</keyword>
<evidence type="ECO:0000256" key="11">
    <source>
        <dbReference type="ARBA" id="ARBA00022960"/>
    </source>
</evidence>
<dbReference type="Gene3D" id="3.30.470.20">
    <property type="entry name" value="ATP-grasp fold, B domain"/>
    <property type="match status" value="1"/>
</dbReference>
<dbReference type="PROSITE" id="PS50975">
    <property type="entry name" value="ATP_GRASP"/>
    <property type="match status" value="1"/>
</dbReference>
<evidence type="ECO:0000256" key="9">
    <source>
        <dbReference type="ARBA" id="ARBA00022741"/>
    </source>
</evidence>
<evidence type="ECO:0000256" key="12">
    <source>
        <dbReference type="ARBA" id="ARBA00022984"/>
    </source>
</evidence>
<dbReference type="PROSITE" id="PS00843">
    <property type="entry name" value="DALA_DALA_LIGASE_1"/>
    <property type="match status" value="1"/>
</dbReference>
<comment type="subcellular location">
    <subcellularLocation>
        <location evidence="4 15">Cytoplasm</location>
    </subcellularLocation>
</comment>
<dbReference type="NCBIfam" id="TIGR01205">
    <property type="entry name" value="D_ala_D_alaTIGR"/>
    <property type="match status" value="1"/>
</dbReference>
<dbReference type="SUPFAM" id="SSF52440">
    <property type="entry name" value="PreATP-grasp domain"/>
    <property type="match status" value="1"/>
</dbReference>
<dbReference type="GO" id="GO:0005524">
    <property type="term" value="F:ATP binding"/>
    <property type="evidence" value="ECO:0007669"/>
    <property type="project" value="UniProtKB-UniRule"/>
</dbReference>
<keyword evidence="8 15" id="KW-0436">Ligase</keyword>
<evidence type="ECO:0000256" key="14">
    <source>
        <dbReference type="ARBA" id="ARBA00047614"/>
    </source>
</evidence>
<comment type="cofactor">
    <cofactor evidence="2">
        <name>Mg(2+)</name>
        <dbReference type="ChEBI" id="CHEBI:18420"/>
    </cofactor>
</comment>
<dbReference type="GO" id="GO:0009252">
    <property type="term" value="P:peptidoglycan biosynthetic process"/>
    <property type="evidence" value="ECO:0007669"/>
    <property type="project" value="UniProtKB-UniRule"/>
</dbReference>
<dbReference type="Gene3D" id="3.30.1490.20">
    <property type="entry name" value="ATP-grasp fold, A domain"/>
    <property type="match status" value="1"/>
</dbReference>
<dbReference type="UniPathway" id="UPA00219"/>
<dbReference type="InterPro" id="IPR013815">
    <property type="entry name" value="ATP_grasp_subdomain_1"/>
</dbReference>
<dbReference type="KEGG" id="snay:FZC37_00895"/>
<evidence type="ECO:0000256" key="10">
    <source>
        <dbReference type="ARBA" id="ARBA00022840"/>
    </source>
</evidence>
<keyword evidence="9 16" id="KW-0547">Nucleotide-binding</keyword>
<dbReference type="InterPro" id="IPR011761">
    <property type="entry name" value="ATP-grasp"/>
</dbReference>
<evidence type="ECO:0000313" key="19">
    <source>
        <dbReference type="Proteomes" id="UP000323844"/>
    </source>
</evidence>
<evidence type="ECO:0000313" key="18">
    <source>
        <dbReference type="EMBL" id="QEK39495.1"/>
    </source>
</evidence>
<dbReference type="HAMAP" id="MF_00047">
    <property type="entry name" value="Dala_Dala_lig"/>
    <property type="match status" value="1"/>
</dbReference>
<dbReference type="InterPro" id="IPR000291">
    <property type="entry name" value="D-Ala_lig_Van_CS"/>
</dbReference>
<dbReference type="RefSeq" id="WP_148951856.1">
    <property type="nucleotide sequence ID" value="NZ_CP043312.1"/>
</dbReference>
<dbReference type="PANTHER" id="PTHR23132">
    <property type="entry name" value="D-ALANINE--D-ALANINE LIGASE"/>
    <property type="match status" value="1"/>
</dbReference>
<dbReference type="AlphaFoldDB" id="A0A5C0UH76"/>
<dbReference type="Proteomes" id="UP000323844">
    <property type="component" value="Chromosome"/>
</dbReference>
<dbReference type="GO" id="GO:0005737">
    <property type="term" value="C:cytoplasm"/>
    <property type="evidence" value="ECO:0007669"/>
    <property type="project" value="UniProtKB-SubCell"/>
</dbReference>
<comment type="pathway">
    <text evidence="15">Cell wall biogenesis; peptidoglycan biosynthesis.</text>
</comment>
<evidence type="ECO:0000256" key="16">
    <source>
        <dbReference type="PROSITE-ProRule" id="PRU00409"/>
    </source>
</evidence>
<keyword evidence="19" id="KW-1185">Reference proteome</keyword>
<feature type="domain" description="ATP-grasp" evidence="17">
    <location>
        <begin position="133"/>
        <end position="325"/>
    </location>
</feature>
<keyword evidence="10 16" id="KW-0067">ATP-binding</keyword>
<dbReference type="GO" id="GO:0008716">
    <property type="term" value="F:D-alanine-D-alanine ligase activity"/>
    <property type="evidence" value="ECO:0007669"/>
    <property type="project" value="UniProtKB-UniRule"/>
</dbReference>
<evidence type="ECO:0000256" key="1">
    <source>
        <dbReference type="ARBA" id="ARBA00001936"/>
    </source>
</evidence>
<sequence length="330" mass="36794">MKVDSLSDQKRKYHSNVKGQHKSVITDKYAGDKAKVLVLHGGMSFERDISKISSKGVVEALVQLGYGVTVVDVGIDIQEFLLKNSNYDVVYNCLHGTYGEDGCIPSILNSIDLPYTHSGVRASVLGFYKDVTKSMCNELGIITPKAELVDINNKSTSFQFPYVIKPIAQGSSLGVEVVFSGDDYSIENYDFFYGDVALVEEYIEGQEIHSAVLDGEVLGILETRPIKKRFYDYETKYTDGLALHIHDVDITEKERSNIFDVSTKIYSFMNCKGIVRFEFIYNSTQDKSYFLEGNTHPGMTPLSICPEIAQMVGIDFSELVVRILNSAGVD</sequence>
<dbReference type="NCBIfam" id="NF002378">
    <property type="entry name" value="PRK01372.1"/>
    <property type="match status" value="1"/>
</dbReference>
<gene>
    <name evidence="15" type="primary">ddl</name>
    <name evidence="18" type="ORF">FZC37_00895</name>
</gene>
<dbReference type="EC" id="6.3.2.4" evidence="6 15"/>
<evidence type="ECO:0000256" key="3">
    <source>
        <dbReference type="ARBA" id="ARBA00003921"/>
    </source>
</evidence>
<evidence type="ECO:0000256" key="2">
    <source>
        <dbReference type="ARBA" id="ARBA00001946"/>
    </source>
</evidence>
<evidence type="ECO:0000256" key="4">
    <source>
        <dbReference type="ARBA" id="ARBA00004496"/>
    </source>
</evidence>
<comment type="function">
    <text evidence="3 15">Cell wall formation.</text>
</comment>
<dbReference type="InterPro" id="IPR011095">
    <property type="entry name" value="Dala_Dala_lig_C"/>
</dbReference>
<proteinExistence type="inferred from homology"/>
<dbReference type="SUPFAM" id="SSF56059">
    <property type="entry name" value="Glutathione synthetase ATP-binding domain-like"/>
    <property type="match status" value="1"/>
</dbReference>
<evidence type="ECO:0000256" key="15">
    <source>
        <dbReference type="HAMAP-Rule" id="MF_00047"/>
    </source>
</evidence>
<dbReference type="Gene3D" id="3.40.50.20">
    <property type="match status" value="1"/>
</dbReference>
<evidence type="ECO:0000256" key="8">
    <source>
        <dbReference type="ARBA" id="ARBA00022598"/>
    </source>
</evidence>
<dbReference type="InterPro" id="IPR016185">
    <property type="entry name" value="PreATP-grasp_dom_sf"/>
</dbReference>
<comment type="cofactor">
    <cofactor evidence="1">
        <name>Mn(2+)</name>
        <dbReference type="ChEBI" id="CHEBI:29035"/>
    </cofactor>
</comment>
<evidence type="ECO:0000256" key="6">
    <source>
        <dbReference type="ARBA" id="ARBA00012216"/>
    </source>
</evidence>
<evidence type="ECO:0000256" key="7">
    <source>
        <dbReference type="ARBA" id="ARBA00022490"/>
    </source>
</evidence>
<accession>A0A5C0UH76</accession>
<name>A0A5C0UH76_9RICK</name>
<dbReference type="Pfam" id="PF07478">
    <property type="entry name" value="Dala_Dala_lig_C"/>
    <property type="match status" value="1"/>
</dbReference>
<reference evidence="18 19" key="1">
    <citation type="submission" date="2019-08" db="EMBL/GenBank/DDBJ databases">
        <title>Highly reduced genomes of protist endosymbionts show evolutionary convergence.</title>
        <authorList>
            <person name="George E."/>
            <person name="Husnik F."/>
            <person name="Tashyreva D."/>
            <person name="Prokopchuk G."/>
            <person name="Horak A."/>
            <person name="Kwong W.K."/>
            <person name="Lukes J."/>
            <person name="Keeling P.J."/>
        </authorList>
    </citation>
    <scope>NUCLEOTIDE SEQUENCE [LARGE SCALE GENOMIC DNA]</scope>
    <source>
        <strain evidence="18">1621</strain>
    </source>
</reference>
<keyword evidence="13 15" id="KW-0961">Cell wall biogenesis/degradation</keyword>
<dbReference type="InterPro" id="IPR005905">
    <property type="entry name" value="D_ala_D_ala"/>
</dbReference>
<evidence type="ECO:0000256" key="13">
    <source>
        <dbReference type="ARBA" id="ARBA00023316"/>
    </source>
</evidence>
<protein>
    <recommendedName>
        <fullName evidence="6 15">D-alanine--D-alanine ligase</fullName>
        <ecNumber evidence="6 15">6.3.2.4</ecNumber>
    </recommendedName>
    <alternativeName>
        <fullName evidence="15">D-Ala-D-Ala ligase</fullName>
    </alternativeName>
    <alternativeName>
        <fullName evidence="15">D-alanylalanine synthetase</fullName>
    </alternativeName>
</protein>
<comment type="similarity">
    <text evidence="5 15">Belongs to the D-alanine--D-alanine ligase family.</text>
</comment>
<dbReference type="PANTHER" id="PTHR23132:SF23">
    <property type="entry name" value="D-ALANINE--D-ALANINE LIGASE B"/>
    <property type="match status" value="1"/>
</dbReference>
<evidence type="ECO:0000259" key="17">
    <source>
        <dbReference type="PROSITE" id="PS50975"/>
    </source>
</evidence>
<keyword evidence="12 15" id="KW-0573">Peptidoglycan synthesis</keyword>
<evidence type="ECO:0000256" key="5">
    <source>
        <dbReference type="ARBA" id="ARBA00010871"/>
    </source>
</evidence>
<keyword evidence="11 15" id="KW-0133">Cell shape</keyword>
<comment type="catalytic activity">
    <reaction evidence="14 15">
        <text>2 D-alanine + ATP = D-alanyl-D-alanine + ADP + phosphate + H(+)</text>
        <dbReference type="Rhea" id="RHEA:11224"/>
        <dbReference type="ChEBI" id="CHEBI:15378"/>
        <dbReference type="ChEBI" id="CHEBI:30616"/>
        <dbReference type="ChEBI" id="CHEBI:43474"/>
        <dbReference type="ChEBI" id="CHEBI:57416"/>
        <dbReference type="ChEBI" id="CHEBI:57822"/>
        <dbReference type="ChEBI" id="CHEBI:456216"/>
        <dbReference type="EC" id="6.3.2.4"/>
    </reaction>
</comment>